<dbReference type="PANTHER" id="PTHR12884:SF18">
    <property type="entry name" value="60S RIBOSOMAL PROTEIN L29"/>
    <property type="match status" value="1"/>
</dbReference>
<evidence type="ECO:0000256" key="9">
    <source>
        <dbReference type="ARBA" id="ARBA00023274"/>
    </source>
</evidence>
<keyword evidence="4" id="KW-0488">Methylation</keyword>
<dbReference type="GO" id="GO:0002181">
    <property type="term" value="P:cytoplasmic translation"/>
    <property type="evidence" value="ECO:0007669"/>
    <property type="project" value="TreeGrafter"/>
</dbReference>
<dbReference type="PANTHER" id="PTHR12884">
    <property type="entry name" value="60S RIBOSOMAL PROTEIN L29"/>
    <property type="match status" value="1"/>
</dbReference>
<evidence type="ECO:0000256" key="7">
    <source>
        <dbReference type="ARBA" id="ARBA00022980"/>
    </source>
</evidence>
<dbReference type="Proteomes" id="UP000299084">
    <property type="component" value="Unassembled WGS sequence"/>
</dbReference>
<evidence type="ECO:0000256" key="11">
    <source>
        <dbReference type="ARBA" id="ARBA00035222"/>
    </source>
</evidence>
<keyword evidence="15" id="KW-1185">Reference proteome</keyword>
<dbReference type="Pfam" id="PF01779">
    <property type="entry name" value="Ribosomal_L29e"/>
    <property type="match status" value="1"/>
</dbReference>
<evidence type="ECO:0000256" key="5">
    <source>
        <dbReference type="ARBA" id="ARBA00022490"/>
    </source>
</evidence>
<dbReference type="AlphaFoldDB" id="A0A5N4C3Z1"/>
<proteinExistence type="inferred from homology"/>
<dbReference type="GO" id="GO:0003735">
    <property type="term" value="F:structural constituent of ribosome"/>
    <property type="evidence" value="ECO:0007669"/>
    <property type="project" value="InterPro"/>
</dbReference>
<dbReference type="EMBL" id="JWIN03000037">
    <property type="protein sequence ID" value="KAB1253615.1"/>
    <property type="molecule type" value="Genomic_DNA"/>
</dbReference>
<comment type="similarity">
    <text evidence="2">Belongs to the eukaryotic ribosomal protein eL29 family.</text>
</comment>
<comment type="function">
    <text evidence="10">Component of the large ribosomal subunit. The ribosome is a large ribonucleoprotein complex responsible for the synthesis of proteins in the cell.</text>
</comment>
<evidence type="ECO:0000256" key="12">
    <source>
        <dbReference type="ARBA" id="ARBA00035328"/>
    </source>
</evidence>
<keyword evidence="9" id="KW-0687">Ribonucleoprotein</keyword>
<keyword evidence="7 14" id="KW-0689">Ribosomal protein</keyword>
<gene>
    <name evidence="14" type="ORF">Cadr_000002702</name>
</gene>
<evidence type="ECO:0000256" key="13">
    <source>
        <dbReference type="SAM" id="MobiDB-lite"/>
    </source>
</evidence>
<evidence type="ECO:0000256" key="10">
    <source>
        <dbReference type="ARBA" id="ARBA00034092"/>
    </source>
</evidence>
<feature type="region of interest" description="Disordered" evidence="13">
    <location>
        <begin position="260"/>
        <end position="279"/>
    </location>
</feature>
<dbReference type="Gene3D" id="6.10.140.1730">
    <property type="match status" value="1"/>
</dbReference>
<keyword evidence="8" id="KW-0007">Acetylation</keyword>
<sequence length="279" mass="30437">MQIHADSQLLRISTEARQPATANFFPRTQHVPRPPRSRGRCVPWAGLQQGIRATGVSTGELSGQSIRTHQQQQLTLISLSEEHSSVQHETLGGQLAHVGSFTTFNISVSSTLTATATIMATTTTNIIISSGLTSLSKCLLLSQVNYCLHVTGNQHNIEDISFQKALPSSTAAQICVEGSGGAMVTGMAKSKNHTTHNQSRKWHRNGIKKPRSQQYKSLKGVDPKFLRNMHFAKKHKKGLKQMQANNAKAMSACAEAVKALRKPKEVKPKIPQGSSRELS</sequence>
<evidence type="ECO:0000313" key="14">
    <source>
        <dbReference type="EMBL" id="KAB1253615.1"/>
    </source>
</evidence>
<evidence type="ECO:0000256" key="3">
    <source>
        <dbReference type="ARBA" id="ARBA00011133"/>
    </source>
</evidence>
<evidence type="ECO:0000256" key="4">
    <source>
        <dbReference type="ARBA" id="ARBA00022481"/>
    </source>
</evidence>
<keyword evidence="5" id="KW-0963">Cytoplasm</keyword>
<evidence type="ECO:0000256" key="1">
    <source>
        <dbReference type="ARBA" id="ARBA00004496"/>
    </source>
</evidence>
<organism evidence="14 15">
    <name type="scientific">Camelus dromedarius</name>
    <name type="common">Dromedary</name>
    <name type="synonym">Arabian camel</name>
    <dbReference type="NCBI Taxonomy" id="9838"/>
    <lineage>
        <taxon>Eukaryota</taxon>
        <taxon>Metazoa</taxon>
        <taxon>Chordata</taxon>
        <taxon>Craniata</taxon>
        <taxon>Vertebrata</taxon>
        <taxon>Euteleostomi</taxon>
        <taxon>Mammalia</taxon>
        <taxon>Eutheria</taxon>
        <taxon>Laurasiatheria</taxon>
        <taxon>Artiodactyla</taxon>
        <taxon>Tylopoda</taxon>
        <taxon>Camelidae</taxon>
        <taxon>Camelus</taxon>
    </lineage>
</organism>
<evidence type="ECO:0000256" key="8">
    <source>
        <dbReference type="ARBA" id="ARBA00022990"/>
    </source>
</evidence>
<evidence type="ECO:0000313" key="15">
    <source>
        <dbReference type="Proteomes" id="UP000299084"/>
    </source>
</evidence>
<name>A0A5N4C3Z1_CAMDR</name>
<comment type="subcellular location">
    <subcellularLocation>
        <location evidence="1">Cytoplasm</location>
    </subcellularLocation>
</comment>
<comment type="caution">
    <text evidence="14">The sequence shown here is derived from an EMBL/GenBank/DDBJ whole genome shotgun (WGS) entry which is preliminary data.</text>
</comment>
<feature type="region of interest" description="Disordered" evidence="13">
    <location>
        <begin position="190"/>
        <end position="209"/>
    </location>
</feature>
<dbReference type="InterPro" id="IPR002673">
    <property type="entry name" value="Ribosomal_eL29"/>
</dbReference>
<accession>A0A5N4C3Z1</accession>
<evidence type="ECO:0000256" key="2">
    <source>
        <dbReference type="ARBA" id="ARBA00010247"/>
    </source>
</evidence>
<dbReference type="GO" id="GO:0022625">
    <property type="term" value="C:cytosolic large ribosomal subunit"/>
    <property type="evidence" value="ECO:0007669"/>
    <property type="project" value="TreeGrafter"/>
</dbReference>
<protein>
    <recommendedName>
        <fullName evidence="11">Large ribosomal subunit protein eL29</fullName>
    </recommendedName>
    <alternativeName>
        <fullName evidence="12">60S ribosomal protein L29</fullName>
    </alternativeName>
</protein>
<comment type="subunit">
    <text evidence="3">Component of the large ribosomal subunit.</text>
</comment>
<keyword evidence="6" id="KW-0597">Phosphoprotein</keyword>
<evidence type="ECO:0000256" key="6">
    <source>
        <dbReference type="ARBA" id="ARBA00022553"/>
    </source>
</evidence>
<reference evidence="14 15" key="1">
    <citation type="journal article" date="2019" name="Mol. Ecol. Resour.">
        <title>Improving Illumina assemblies with Hi-C and long reads: an example with the North African dromedary.</title>
        <authorList>
            <person name="Elbers J.P."/>
            <person name="Rogers M.F."/>
            <person name="Perelman P.L."/>
            <person name="Proskuryakova A.A."/>
            <person name="Serdyukova N.A."/>
            <person name="Johnson W.E."/>
            <person name="Horin P."/>
            <person name="Corander J."/>
            <person name="Murphy D."/>
            <person name="Burger P.A."/>
        </authorList>
    </citation>
    <scope>NUCLEOTIDE SEQUENCE [LARGE SCALE GENOMIC DNA]</scope>
    <source>
        <strain evidence="14">Drom800</strain>
        <tissue evidence="14">Blood</tissue>
    </source>
</reference>